<dbReference type="RefSeq" id="XP_019028126.1">
    <property type="nucleotide sequence ID" value="XM_019179890.1"/>
</dbReference>
<evidence type="ECO:0000313" key="2">
    <source>
        <dbReference type="Proteomes" id="UP000094819"/>
    </source>
</evidence>
<sequence>MWNTSNQSDAGGEWAGKAKEYTVNTIYYSKGNVHFNTSDNVLFPFDLDRLSKVSSFFRDLDDIPQPSGKKIGAHIPGQTIIDRLNNELSLNERADIDIPTHMDAIIIFPECDAKALQPWLNLVSFGGAYFTDQV</sequence>
<organism evidence="1 2">
    <name type="scientific">Cryptococcus wingfieldii CBS 7118</name>
    <dbReference type="NCBI Taxonomy" id="1295528"/>
    <lineage>
        <taxon>Eukaryota</taxon>
        <taxon>Fungi</taxon>
        <taxon>Dikarya</taxon>
        <taxon>Basidiomycota</taxon>
        <taxon>Agaricomycotina</taxon>
        <taxon>Tremellomycetes</taxon>
        <taxon>Tremellales</taxon>
        <taxon>Cryptococcaceae</taxon>
        <taxon>Cryptococcus</taxon>
    </lineage>
</organism>
<proteinExistence type="predicted"/>
<dbReference type="EMBL" id="AWGH01000046">
    <property type="protein sequence ID" value="ODN79159.1"/>
    <property type="molecule type" value="Genomic_DNA"/>
</dbReference>
<keyword evidence="2" id="KW-1185">Reference proteome</keyword>
<dbReference type="Proteomes" id="UP000094819">
    <property type="component" value="Unassembled WGS sequence"/>
</dbReference>
<evidence type="ECO:0000313" key="1">
    <source>
        <dbReference type="EMBL" id="ODN79159.1"/>
    </source>
</evidence>
<reference evidence="1 2" key="1">
    <citation type="submission" date="2016-06" db="EMBL/GenBank/DDBJ databases">
        <title>Evolution of pathogenesis and genome organization in the Tremellales.</title>
        <authorList>
            <person name="Cuomo C."/>
            <person name="Litvintseva A."/>
            <person name="Heitman J."/>
            <person name="Chen Y."/>
            <person name="Sun S."/>
            <person name="Springer D."/>
            <person name="Dromer F."/>
            <person name="Young S."/>
            <person name="Zeng Q."/>
            <person name="Chapman S."/>
            <person name="Gujja S."/>
            <person name="Saif S."/>
            <person name="Birren B."/>
        </authorList>
    </citation>
    <scope>NUCLEOTIDE SEQUENCE [LARGE SCALE GENOMIC DNA]</scope>
    <source>
        <strain evidence="1 2">CBS 7118</strain>
    </source>
</reference>
<name>A0A1E3HS26_9TREE</name>
<gene>
    <name evidence="1" type="ORF">L198_07909</name>
</gene>
<dbReference type="AlphaFoldDB" id="A0A1E3HS26"/>
<dbReference type="GeneID" id="30197120"/>
<comment type="caution">
    <text evidence="1">The sequence shown here is derived from an EMBL/GenBank/DDBJ whole genome shotgun (WGS) entry which is preliminary data.</text>
</comment>
<protein>
    <submittedName>
        <fullName evidence="1">Uncharacterized protein</fullName>
    </submittedName>
</protein>
<accession>A0A1E3HS26</accession>